<dbReference type="Proteomes" id="UP001150830">
    <property type="component" value="Unassembled WGS sequence"/>
</dbReference>
<keyword evidence="1" id="KW-0378">Hydrolase</keyword>
<keyword evidence="1" id="KW-0645">Protease</keyword>
<keyword evidence="1" id="KW-0647">Proteasome</keyword>
<dbReference type="Pfam" id="PF00227">
    <property type="entry name" value="Proteasome"/>
    <property type="match status" value="1"/>
</dbReference>
<dbReference type="GO" id="GO:0051603">
    <property type="term" value="P:proteolysis involved in protein catabolic process"/>
    <property type="evidence" value="ECO:0007669"/>
    <property type="project" value="InterPro"/>
</dbReference>
<evidence type="ECO:0000313" key="2">
    <source>
        <dbReference type="Proteomes" id="UP001150830"/>
    </source>
</evidence>
<name>A0A9X3IS55_9GAMM</name>
<organism evidence="1 2">
    <name type="scientific">Parathalassolituus penaei</name>
    <dbReference type="NCBI Taxonomy" id="2997323"/>
    <lineage>
        <taxon>Bacteria</taxon>
        <taxon>Pseudomonadati</taxon>
        <taxon>Pseudomonadota</taxon>
        <taxon>Gammaproteobacteria</taxon>
        <taxon>Oceanospirillales</taxon>
        <taxon>Oceanospirillaceae</taxon>
        <taxon>Parathalassolituus</taxon>
    </lineage>
</organism>
<dbReference type="CDD" id="cd03765">
    <property type="entry name" value="proteasome_beta_bacterial"/>
    <property type="match status" value="1"/>
</dbReference>
<accession>A0A9X3IS55</accession>
<evidence type="ECO:0000313" key="1">
    <source>
        <dbReference type="EMBL" id="MCY0965977.1"/>
    </source>
</evidence>
<dbReference type="EMBL" id="JAPNOA010000029">
    <property type="protein sequence ID" value="MCY0965977.1"/>
    <property type="molecule type" value="Genomic_DNA"/>
</dbReference>
<dbReference type="AlphaFoldDB" id="A0A9X3IS55"/>
<dbReference type="GO" id="GO:0005839">
    <property type="term" value="C:proteasome core complex"/>
    <property type="evidence" value="ECO:0007669"/>
    <property type="project" value="InterPro"/>
</dbReference>
<sequence length="253" mass="28002">MTYCVAIKVEQGLVLTSDSRTNAGVDHIASFRKLQVFEVPGERVIFVQSSGNLATTQSVITLLQTAIRNSERHILNVPTMFDVAEIVGKTARQVIKRDEGQAQGVDFSCSLIVSGQVKGEAPRLFHIYPQGNFIEAGEDTPYFQIGESKYGKPMLDRVVNFQTPLDRALLCSLVSMDSTLRSNLSVGMPLDVIVYKSDSLQCGGIVRLQEDNEMFRQVRNAWSEGIRQVFENMPSYTAEICAAQPESRSSGDK</sequence>
<dbReference type="PIRSF" id="PIRSF009120">
    <property type="entry name" value="UCP009120_prtse"/>
    <property type="match status" value="1"/>
</dbReference>
<comment type="caution">
    <text evidence="1">The sequence shown here is derived from an EMBL/GenBank/DDBJ whole genome shotgun (WGS) entry which is preliminary data.</text>
</comment>
<gene>
    <name evidence="1" type="ORF">OUO13_12325</name>
</gene>
<dbReference type="InterPro" id="IPR001353">
    <property type="entry name" value="Proteasome_sua/b"/>
</dbReference>
<dbReference type="InterPro" id="IPR016545">
    <property type="entry name" value="UCP009120_prtse"/>
</dbReference>
<dbReference type="Gene3D" id="3.60.20.10">
    <property type="entry name" value="Glutamine Phosphoribosylpyrophosphate, subunit 1, domain 1"/>
    <property type="match status" value="1"/>
</dbReference>
<dbReference type="GO" id="GO:0008233">
    <property type="term" value="F:peptidase activity"/>
    <property type="evidence" value="ECO:0007669"/>
    <property type="project" value="UniProtKB-KW"/>
</dbReference>
<protein>
    <submittedName>
        <fullName evidence="1">Proteasome-type protease</fullName>
    </submittedName>
</protein>
<reference evidence="1" key="1">
    <citation type="submission" date="2022-11" db="EMBL/GenBank/DDBJ databases">
        <title>Parathalassolutuus dongxingensis gen. nov., sp. nov., a novel member of family Oceanospirillaceae isolated from a coastal shrimp pond in Guangxi, China.</title>
        <authorList>
            <person name="Chen H."/>
        </authorList>
    </citation>
    <scope>NUCLEOTIDE SEQUENCE</scope>
    <source>
        <strain evidence="1">G-43</strain>
    </source>
</reference>
<proteinExistence type="predicted"/>
<dbReference type="RefSeq" id="WP_283174185.1">
    <property type="nucleotide sequence ID" value="NZ_JAPNOA010000029.1"/>
</dbReference>
<dbReference type="InterPro" id="IPR029055">
    <property type="entry name" value="Ntn_hydrolases_N"/>
</dbReference>
<dbReference type="SUPFAM" id="SSF56235">
    <property type="entry name" value="N-terminal nucleophile aminohydrolases (Ntn hydrolases)"/>
    <property type="match status" value="1"/>
</dbReference>
<keyword evidence="2" id="KW-1185">Reference proteome</keyword>